<evidence type="ECO:0000256" key="2">
    <source>
        <dbReference type="SAM" id="SignalP"/>
    </source>
</evidence>
<dbReference type="AlphaFoldDB" id="A0A931FI98"/>
<accession>A0A931FI98</accession>
<dbReference type="Pfam" id="PF00497">
    <property type="entry name" value="SBP_bac_3"/>
    <property type="match status" value="1"/>
</dbReference>
<gene>
    <name evidence="4" type="ORF">I2501_32160</name>
</gene>
<dbReference type="InterPro" id="IPR001638">
    <property type="entry name" value="Solute-binding_3/MltF_N"/>
</dbReference>
<keyword evidence="1 2" id="KW-0732">Signal</keyword>
<feature type="signal peptide" evidence="2">
    <location>
        <begin position="1"/>
        <end position="25"/>
    </location>
</feature>
<evidence type="ECO:0000313" key="5">
    <source>
        <dbReference type="Proteomes" id="UP000657385"/>
    </source>
</evidence>
<proteinExistence type="predicted"/>
<keyword evidence="5" id="KW-1185">Reference proteome</keyword>
<feature type="domain" description="Solute-binding protein family 3/N-terminal" evidence="3">
    <location>
        <begin position="68"/>
        <end position="306"/>
    </location>
</feature>
<protein>
    <submittedName>
        <fullName evidence="4">ABC transporter substrate-binding protein</fullName>
    </submittedName>
</protein>
<reference evidence="4" key="1">
    <citation type="submission" date="2020-11" db="EMBL/GenBank/DDBJ databases">
        <title>Isolation and identification of active actinomycetes.</title>
        <authorList>
            <person name="Yu B."/>
        </authorList>
    </citation>
    <scope>NUCLEOTIDE SEQUENCE</scope>
    <source>
        <strain evidence="4">NEAU-YB345</strain>
    </source>
</reference>
<feature type="chain" id="PRO_5039468274" evidence="2">
    <location>
        <begin position="26"/>
        <end position="319"/>
    </location>
</feature>
<dbReference type="CDD" id="cd01004">
    <property type="entry name" value="PBP2_MidA_like"/>
    <property type="match status" value="1"/>
</dbReference>
<evidence type="ECO:0000259" key="3">
    <source>
        <dbReference type="SMART" id="SM00062"/>
    </source>
</evidence>
<dbReference type="SMART" id="SM00062">
    <property type="entry name" value="PBPb"/>
    <property type="match status" value="1"/>
</dbReference>
<dbReference type="Gene3D" id="3.40.190.10">
    <property type="entry name" value="Periplasmic binding protein-like II"/>
    <property type="match status" value="2"/>
</dbReference>
<dbReference type="Proteomes" id="UP000657385">
    <property type="component" value="Unassembled WGS sequence"/>
</dbReference>
<dbReference type="SUPFAM" id="SSF53850">
    <property type="entry name" value="Periplasmic binding protein-like II"/>
    <property type="match status" value="1"/>
</dbReference>
<organism evidence="4 5">
    <name type="scientific">Streptacidiphilus fuscans</name>
    <dbReference type="NCBI Taxonomy" id="2789292"/>
    <lineage>
        <taxon>Bacteria</taxon>
        <taxon>Bacillati</taxon>
        <taxon>Actinomycetota</taxon>
        <taxon>Actinomycetes</taxon>
        <taxon>Kitasatosporales</taxon>
        <taxon>Streptomycetaceae</taxon>
        <taxon>Streptacidiphilus</taxon>
    </lineage>
</organism>
<comment type="caution">
    <text evidence="4">The sequence shown here is derived from an EMBL/GenBank/DDBJ whole genome shotgun (WGS) entry which is preliminary data.</text>
</comment>
<name>A0A931FI98_9ACTN</name>
<evidence type="ECO:0000256" key="1">
    <source>
        <dbReference type="ARBA" id="ARBA00022729"/>
    </source>
</evidence>
<dbReference type="PANTHER" id="PTHR35936:SF17">
    <property type="entry name" value="ARGININE-BINDING EXTRACELLULAR PROTEIN ARTP"/>
    <property type="match status" value="1"/>
</dbReference>
<evidence type="ECO:0000313" key="4">
    <source>
        <dbReference type="EMBL" id="MBF9072681.1"/>
    </source>
</evidence>
<dbReference type="EMBL" id="JADPRT010000018">
    <property type="protein sequence ID" value="MBF9072681.1"/>
    <property type="molecule type" value="Genomic_DNA"/>
</dbReference>
<dbReference type="RefSeq" id="WP_196197857.1">
    <property type="nucleotide sequence ID" value="NZ_JADPRT010000018.1"/>
</dbReference>
<dbReference type="PANTHER" id="PTHR35936">
    <property type="entry name" value="MEMBRANE-BOUND LYTIC MUREIN TRANSGLYCOSYLASE F"/>
    <property type="match status" value="1"/>
</dbReference>
<sequence length="319" mass="32548">MSSTSPTRRVGALAAVVGCALLASACGSTSPSSAGSPGSTEATVAGVRITVDRSLHDALPSAIKSSGVVRVASDVPYAPFEMYASAGSTQITGIDYDLGQALGAKLGVSFTFSPVKFEGIIAAISAGQYDVAMSDMGDRKAREQQLDFVDYTQDGTAILVAKGNPSHIATFTDLCGKPVSTEAGTNTEKFVDDTGQRLCTAASKPPIDLQTYPKDSDGQLAIKAGKVVAHVLDAAAAGYAAATADQGNSFQVVKDPSAPTGYNSTPNGIAVAKSEPQLADAIQKALQELIDDGTYAKILATYGESSIAVAKAERNAAVS</sequence>